<keyword evidence="6" id="KW-0804">Transcription</keyword>
<dbReference type="Pfam" id="PF00105">
    <property type="entry name" value="zf-C4"/>
    <property type="match status" value="1"/>
</dbReference>
<evidence type="ECO:0000256" key="7">
    <source>
        <dbReference type="ARBA" id="ARBA00023170"/>
    </source>
</evidence>
<dbReference type="InterPro" id="IPR013088">
    <property type="entry name" value="Znf_NHR/GATA"/>
</dbReference>
<name>A0AA89C0F4_PINIB</name>
<evidence type="ECO:0000313" key="13">
    <source>
        <dbReference type="Proteomes" id="UP001186944"/>
    </source>
</evidence>
<dbReference type="PROSITE" id="PS51843">
    <property type="entry name" value="NR_LBD"/>
    <property type="match status" value="1"/>
</dbReference>
<gene>
    <name evidence="12" type="ORF">FSP39_001751</name>
</gene>
<dbReference type="GO" id="GO:0008270">
    <property type="term" value="F:zinc ion binding"/>
    <property type="evidence" value="ECO:0007669"/>
    <property type="project" value="UniProtKB-KW"/>
</dbReference>
<evidence type="ECO:0000256" key="9">
    <source>
        <dbReference type="SAM" id="MobiDB-lite"/>
    </source>
</evidence>
<dbReference type="InterPro" id="IPR001723">
    <property type="entry name" value="Nuclear_hrmn_rcpt"/>
</dbReference>
<dbReference type="SMART" id="SM00430">
    <property type="entry name" value="HOLI"/>
    <property type="match status" value="1"/>
</dbReference>
<dbReference type="InterPro" id="IPR000536">
    <property type="entry name" value="Nucl_hrmn_rcpt_lig-bd"/>
</dbReference>
<dbReference type="AlphaFoldDB" id="A0AA89C0F4"/>
<reference evidence="12" key="1">
    <citation type="submission" date="2019-08" db="EMBL/GenBank/DDBJ databases">
        <title>The improved chromosome-level genome for the pearl oyster Pinctada fucata martensii using PacBio sequencing and Hi-C.</title>
        <authorList>
            <person name="Zheng Z."/>
        </authorList>
    </citation>
    <scope>NUCLEOTIDE SEQUENCE</scope>
    <source>
        <strain evidence="12">ZZ-2019</strain>
        <tissue evidence="12">Adductor muscle</tissue>
    </source>
</reference>
<keyword evidence="4" id="KW-0805">Transcription regulation</keyword>
<evidence type="ECO:0000259" key="11">
    <source>
        <dbReference type="PROSITE" id="PS51843"/>
    </source>
</evidence>
<keyword evidence="5" id="KW-0238">DNA-binding</keyword>
<evidence type="ECO:0000313" key="12">
    <source>
        <dbReference type="EMBL" id="KAK3101206.1"/>
    </source>
</evidence>
<accession>A0AA89C0F4</accession>
<dbReference type="PRINTS" id="PR00398">
    <property type="entry name" value="STRDHORMONER"/>
</dbReference>
<evidence type="ECO:0000256" key="5">
    <source>
        <dbReference type="ARBA" id="ARBA00023125"/>
    </source>
</evidence>
<keyword evidence="1" id="KW-0479">Metal-binding</keyword>
<dbReference type="Pfam" id="PF00104">
    <property type="entry name" value="Hormone_recep"/>
    <property type="match status" value="1"/>
</dbReference>
<comment type="caution">
    <text evidence="12">The sequence shown here is derived from an EMBL/GenBank/DDBJ whole genome shotgun (WGS) entry which is preliminary data.</text>
</comment>
<feature type="domain" description="NR LBD" evidence="11">
    <location>
        <begin position="246"/>
        <end position="477"/>
    </location>
</feature>
<dbReference type="InterPro" id="IPR050234">
    <property type="entry name" value="Nuclear_hormone_rcpt_NR1"/>
</dbReference>
<dbReference type="PROSITE" id="PS51030">
    <property type="entry name" value="NUCLEAR_REC_DBD_2"/>
    <property type="match status" value="1"/>
</dbReference>
<keyword evidence="3" id="KW-0862">Zinc</keyword>
<evidence type="ECO:0000256" key="8">
    <source>
        <dbReference type="ARBA" id="ARBA00023242"/>
    </source>
</evidence>
<evidence type="ECO:0000256" key="4">
    <source>
        <dbReference type="ARBA" id="ARBA00023015"/>
    </source>
</evidence>
<evidence type="ECO:0000256" key="3">
    <source>
        <dbReference type="ARBA" id="ARBA00022833"/>
    </source>
</evidence>
<dbReference type="PRINTS" id="PR00047">
    <property type="entry name" value="STROIDFINGER"/>
</dbReference>
<evidence type="ECO:0000256" key="2">
    <source>
        <dbReference type="ARBA" id="ARBA00022771"/>
    </source>
</evidence>
<protein>
    <submittedName>
        <fullName evidence="12">Uncharacterized protein</fullName>
    </submittedName>
</protein>
<keyword evidence="13" id="KW-1185">Reference proteome</keyword>
<evidence type="ECO:0000256" key="6">
    <source>
        <dbReference type="ARBA" id="ARBA00023163"/>
    </source>
</evidence>
<dbReference type="SMART" id="SM00399">
    <property type="entry name" value="ZnF_C4"/>
    <property type="match status" value="1"/>
</dbReference>
<evidence type="ECO:0000259" key="10">
    <source>
        <dbReference type="PROSITE" id="PS51030"/>
    </source>
</evidence>
<evidence type="ECO:0000256" key="1">
    <source>
        <dbReference type="ARBA" id="ARBA00022723"/>
    </source>
</evidence>
<dbReference type="Proteomes" id="UP001186944">
    <property type="component" value="Unassembled WGS sequence"/>
</dbReference>
<dbReference type="CDD" id="cd06916">
    <property type="entry name" value="NR_DBD_like"/>
    <property type="match status" value="1"/>
</dbReference>
<dbReference type="SUPFAM" id="SSF57716">
    <property type="entry name" value="Glucocorticoid receptor-like (DNA-binding domain)"/>
    <property type="match status" value="1"/>
</dbReference>
<keyword evidence="8" id="KW-0539">Nucleus</keyword>
<dbReference type="GO" id="GO:0043565">
    <property type="term" value="F:sequence-specific DNA binding"/>
    <property type="evidence" value="ECO:0007669"/>
    <property type="project" value="InterPro"/>
</dbReference>
<dbReference type="Gene3D" id="1.10.565.10">
    <property type="entry name" value="Retinoid X Receptor"/>
    <property type="match status" value="1"/>
</dbReference>
<dbReference type="PANTHER" id="PTHR24082:SF506">
    <property type="entry name" value="NR LBD DOMAIN-CONTAINING PROTEIN"/>
    <property type="match status" value="1"/>
</dbReference>
<keyword evidence="2" id="KW-0863">Zinc-finger</keyword>
<keyword evidence="7" id="KW-0675">Receptor</keyword>
<feature type="domain" description="Nuclear receptor" evidence="10">
    <location>
        <begin position="35"/>
        <end position="110"/>
    </location>
</feature>
<proteinExistence type="predicted"/>
<dbReference type="GO" id="GO:0003700">
    <property type="term" value="F:DNA-binding transcription factor activity"/>
    <property type="evidence" value="ECO:0007669"/>
    <property type="project" value="InterPro"/>
</dbReference>
<organism evidence="12 13">
    <name type="scientific">Pinctada imbricata</name>
    <name type="common">Atlantic pearl-oyster</name>
    <name type="synonym">Pinctada martensii</name>
    <dbReference type="NCBI Taxonomy" id="66713"/>
    <lineage>
        <taxon>Eukaryota</taxon>
        <taxon>Metazoa</taxon>
        <taxon>Spiralia</taxon>
        <taxon>Lophotrochozoa</taxon>
        <taxon>Mollusca</taxon>
        <taxon>Bivalvia</taxon>
        <taxon>Autobranchia</taxon>
        <taxon>Pteriomorphia</taxon>
        <taxon>Pterioida</taxon>
        <taxon>Pterioidea</taxon>
        <taxon>Pteriidae</taxon>
        <taxon>Pinctada</taxon>
    </lineage>
</organism>
<dbReference type="SUPFAM" id="SSF48508">
    <property type="entry name" value="Nuclear receptor ligand-binding domain"/>
    <property type="match status" value="1"/>
</dbReference>
<sequence>MSDFESSAGDDSTTVGKLKRKKKPYVVPKGQALELPPCRVCGGKASGIHYGVNSCEACKGFFRRYLLRKEPYICASSGNCEILDQNRGNCSACRMKKCLDLGMSKEGVRCPPVIKIEDEQRPKASMETLNELQGSNAKVDFISIAVFEKLMVNSTPVNSPMNDSSASSAQGTEAGIGSHITASEGRNLFSPLSGFGSDADSVIIKSEPLDFREDTVNELIEAYLDIRPHSKLTSEEIAAKLQEGYEQYQLRSQMIGPLNALSPEEYNSVYQSTNIDVDGRKSIMDACGEMMVDIIRKYVSFSHKIPGFANLPAKDQANLLKASRFEFFMLLEYRFVDPDLEMMMIFTGHVLHLNEAGMWGTQDLMKSWQDFTRLLVKLELTNEEVAVMMAISMTFTDRCKLQDPERVEKIQLNLVDILHNLLKQHHKSKGTVWFSRIMDVFTTFRSFTEEFYNVYRNMCNDKFLQKHIPEMLEFMFDE</sequence>
<dbReference type="EMBL" id="VSWD01000005">
    <property type="protein sequence ID" value="KAK3101206.1"/>
    <property type="molecule type" value="Genomic_DNA"/>
</dbReference>
<dbReference type="InterPro" id="IPR001628">
    <property type="entry name" value="Znf_hrmn_rcpt"/>
</dbReference>
<feature type="region of interest" description="Disordered" evidence="9">
    <location>
        <begin position="1"/>
        <end position="20"/>
    </location>
</feature>
<dbReference type="PANTHER" id="PTHR24082">
    <property type="entry name" value="NUCLEAR HORMONE RECEPTOR"/>
    <property type="match status" value="1"/>
</dbReference>
<dbReference type="Gene3D" id="3.30.50.10">
    <property type="entry name" value="Erythroid Transcription Factor GATA-1, subunit A"/>
    <property type="match status" value="1"/>
</dbReference>
<dbReference type="InterPro" id="IPR035500">
    <property type="entry name" value="NHR-like_dom_sf"/>
</dbReference>